<reference evidence="1 2" key="1">
    <citation type="journal article" date="2020" name="Microb. Ecol.">
        <title>Ecogenomics of the Marine Benthic Filamentous Cyanobacterium Adonisia.</title>
        <authorList>
            <person name="Walter J.M."/>
            <person name="Coutinho F.H."/>
            <person name="Leomil L."/>
            <person name="Hargreaves P.I."/>
            <person name="Campeao M.E."/>
            <person name="Vieira V.V."/>
            <person name="Silva B.S."/>
            <person name="Fistarol G.O."/>
            <person name="Salomon P.S."/>
            <person name="Sawabe T."/>
            <person name="Mino S."/>
            <person name="Hosokawa M."/>
            <person name="Miyashita H."/>
            <person name="Maruyama F."/>
            <person name="van Verk M.C."/>
            <person name="Dutilh B.E."/>
            <person name="Thompson C.C."/>
            <person name="Thompson F.L."/>
        </authorList>
    </citation>
    <scope>NUCLEOTIDE SEQUENCE [LARGE SCALE GENOMIC DNA]</scope>
    <source>
        <strain evidence="1 2">CCMR0081</strain>
    </source>
</reference>
<dbReference type="AlphaFoldDB" id="A0A6M0RXF6"/>
<organism evidence="1 2">
    <name type="scientific">Adonisia turfae CCMR0081</name>
    <dbReference type="NCBI Taxonomy" id="2292702"/>
    <lineage>
        <taxon>Bacteria</taxon>
        <taxon>Bacillati</taxon>
        <taxon>Cyanobacteriota</taxon>
        <taxon>Adonisia</taxon>
        <taxon>Adonisia turfae</taxon>
    </lineage>
</organism>
<dbReference type="EMBL" id="QXHD01000004">
    <property type="protein sequence ID" value="NEZ60854.1"/>
    <property type="molecule type" value="Genomic_DNA"/>
</dbReference>
<evidence type="ECO:0000313" key="2">
    <source>
        <dbReference type="Proteomes" id="UP000481033"/>
    </source>
</evidence>
<gene>
    <name evidence="1" type="ORF">DXZ20_35520</name>
</gene>
<comment type="caution">
    <text evidence="1">The sequence shown here is derived from an EMBL/GenBank/DDBJ whole genome shotgun (WGS) entry which is preliminary data.</text>
</comment>
<proteinExistence type="predicted"/>
<evidence type="ECO:0008006" key="3">
    <source>
        <dbReference type="Google" id="ProtNLM"/>
    </source>
</evidence>
<dbReference type="InterPro" id="IPR039498">
    <property type="entry name" value="NTP_transf_5"/>
</dbReference>
<dbReference type="RefSeq" id="WP_163703167.1">
    <property type="nucleotide sequence ID" value="NZ_QXHD01000004.1"/>
</dbReference>
<name>A0A6M0RXF6_9CYAN</name>
<evidence type="ECO:0000313" key="1">
    <source>
        <dbReference type="EMBL" id="NEZ60854.1"/>
    </source>
</evidence>
<dbReference type="Proteomes" id="UP000481033">
    <property type="component" value="Unassembled WGS sequence"/>
</dbReference>
<accession>A0A6M0RXF6</accession>
<keyword evidence="2" id="KW-1185">Reference proteome</keyword>
<protein>
    <recommendedName>
        <fullName evidence="3">Nucleotidyltransferase family protein</fullName>
    </recommendedName>
</protein>
<dbReference type="Pfam" id="PF14907">
    <property type="entry name" value="NTP_transf_5"/>
    <property type="match status" value="1"/>
</dbReference>
<sequence length="396" mass="44803">MHSPQITHLLSYLNQTVTSAALESPQWPALFHLSQRHGVLLRLYHTLPPSLQCPLQQTAQSLTVYNWQLARTLTHLLSTFHQANLPVLPCKGPTLALTLHGDLSRRTYCDLDLLVDGTDAEAAQSLLLAQGYCLRDRTPWGSDFTAPNGQFSIDLHWQIAPPCFSYRLDLAALHQRCRPLPYLGTTLPTLSPEDHFLILCVQIVKDSYFDRLRLSQFCDLADLMPKLDPEQVLTLAGNNLRLVHCALQLTHRFIPLTLPLPLQEEHASYSDPIANRHIDQVAATLFTERDPHQGIFSLLQSNPISSSKQACLRALLLCQHPHRPSWTDLRLLTHVVGYALTPNSRDRTWLSPHFSHWGLSYLARPLRLLHKLIQMLMPRLYPSAHTPPPTPSSAEH</sequence>